<dbReference type="Proteomes" id="UP000281741">
    <property type="component" value="Chromosome"/>
</dbReference>
<protein>
    <submittedName>
        <fullName evidence="1">Uncharacterized protein</fullName>
    </submittedName>
</protein>
<organism evidence="1 3">
    <name type="scientific">Chryseobacterium shandongense</name>
    <dbReference type="NCBI Taxonomy" id="1493872"/>
    <lineage>
        <taxon>Bacteria</taxon>
        <taxon>Pseudomonadati</taxon>
        <taxon>Bacteroidota</taxon>
        <taxon>Flavobacteriia</taxon>
        <taxon>Flavobacteriales</taxon>
        <taxon>Weeksellaceae</taxon>
        <taxon>Chryseobacterium group</taxon>
        <taxon>Chryseobacterium</taxon>
    </lineage>
</organism>
<evidence type="ECO:0000313" key="4">
    <source>
        <dbReference type="Proteomes" id="UP000281741"/>
    </source>
</evidence>
<reference evidence="3 4" key="1">
    <citation type="submission" date="2018-11" db="EMBL/GenBank/DDBJ databases">
        <title>Proposal to divide the Flavobacteriaceae and reorganize its genera based on Amino Acid Identity values calculated from whole genome sequences.</title>
        <authorList>
            <person name="Nicholson A.C."/>
            <person name="Gulvik C.A."/>
            <person name="Whitney A.M."/>
            <person name="Humrighouse B.W."/>
            <person name="Bell M."/>
            <person name="Holmes B."/>
            <person name="Steigerwalt A.G."/>
            <person name="Villarma A."/>
            <person name="Sheth M."/>
            <person name="Batra D."/>
            <person name="Pryor J."/>
            <person name="Bernardet J.-F."/>
            <person name="Hugo C."/>
            <person name="Kampfer P."/>
            <person name="Newman J."/>
            <person name="McQuiston J.R."/>
        </authorList>
    </citation>
    <scope>NUCLEOTIDE SEQUENCE [LARGE SCALE GENOMIC DNA]</scope>
    <source>
        <strain evidence="1 3">G0207</strain>
        <strain evidence="2 4">H5143</strain>
    </source>
</reference>
<accession>A0AAD1DLE7</accession>
<keyword evidence="4" id="KW-1185">Reference proteome</keyword>
<dbReference type="EMBL" id="CP033915">
    <property type="protein sequence ID" value="AZA85895.1"/>
    <property type="molecule type" value="Genomic_DNA"/>
</dbReference>
<dbReference type="Proteomes" id="UP000274073">
    <property type="component" value="Chromosome"/>
</dbReference>
<evidence type="ECO:0000313" key="3">
    <source>
        <dbReference type="Proteomes" id="UP000274073"/>
    </source>
</evidence>
<sequence length="103" mass="11773">MLKMTPNPEIKKMIKKYLTISVKSQFDLDINLEKEYALTENLVSKKTIIAPTFTKKILSRPGLKLFLTSIITEINNEKCSMEFIVNKIKSLHGKDSQSVQLIS</sequence>
<evidence type="ECO:0000313" key="1">
    <source>
        <dbReference type="EMBL" id="AZA85895.1"/>
    </source>
</evidence>
<dbReference type="AlphaFoldDB" id="A0AAD1DLE7"/>
<gene>
    <name evidence="1" type="ORF">EG349_03375</name>
    <name evidence="2" type="ORF">EG353_01410</name>
</gene>
<proteinExistence type="predicted"/>
<dbReference type="EMBL" id="CP033912">
    <property type="protein sequence ID" value="AZA94303.1"/>
    <property type="molecule type" value="Genomic_DNA"/>
</dbReference>
<evidence type="ECO:0000313" key="2">
    <source>
        <dbReference type="EMBL" id="AZA94303.1"/>
    </source>
</evidence>
<name>A0AAD1DLE7_9FLAO</name>